<organism evidence="13">
    <name type="scientific">Caldithrix abyssi</name>
    <dbReference type="NCBI Taxonomy" id="187145"/>
    <lineage>
        <taxon>Bacteria</taxon>
        <taxon>Pseudomonadati</taxon>
        <taxon>Calditrichota</taxon>
        <taxon>Calditrichia</taxon>
        <taxon>Calditrichales</taxon>
        <taxon>Calditrichaceae</taxon>
        <taxon>Caldithrix</taxon>
    </lineage>
</organism>
<dbReference type="Gene3D" id="1.10.275.40">
    <property type="match status" value="1"/>
</dbReference>
<dbReference type="Pfam" id="PF06733">
    <property type="entry name" value="DEAD_2"/>
    <property type="match status" value="1"/>
</dbReference>
<keyword evidence="3" id="KW-0378">Hydrolase</keyword>
<keyword evidence="2" id="KW-0547">Nucleotide-binding</keyword>
<dbReference type="GO" id="GO:0016818">
    <property type="term" value="F:hydrolase activity, acting on acid anhydrides, in phosphorus-containing anhydrides"/>
    <property type="evidence" value="ECO:0007669"/>
    <property type="project" value="InterPro"/>
</dbReference>
<evidence type="ECO:0000256" key="10">
    <source>
        <dbReference type="ARBA" id="ARBA00038058"/>
    </source>
</evidence>
<keyword evidence="4 13" id="KW-0347">Helicase</keyword>
<sequence>DAVYDRARSEMLCPFEVSLDAMAHGDVVVGDYNYVFDPAVYLRRLFAKKDHADWILIVDEAHNLYERGMAYLSPALSYEKLRNLISQYESRQEKVYRKLTAALRRLSELFEQLQLEGEVYFSGQRYFQVQLNVQQWMDGLALYEAAFIKYLILKVKKRLLIMDDPLENWYYALRRFVQVARLQDRAFVPYYAAENGGVLQIQCCDPSRYLGERIDAFHSVVAMSATFDPLPFFREVLGFPEYRTRQLQLDSPFPAEHRRVIIVPHISTRYKDRLASYPKIAKVIREVIEIRPGNYLVFFPSFDFIQHVNLFLANLPVEKILQTPGMDEQERDRILERLKNEPEPHLLLAVMGGVFSEGVDYSGNMAIGVMVVGPGLPQISYPRELLRQYYDQQNEMGMAYAYVYPGMNKVIQAVGRLIRSASDRGIVVLIGERFAADEFNAILPEYWFKREGDLVITDHYREAVQQFWQKMEREEEAPAGPDYE</sequence>
<reference evidence="13" key="1">
    <citation type="journal article" date="2020" name="mSystems">
        <title>Genome- and Community-Level Interaction Insights into Carbon Utilization and Element Cycling Functions of Hydrothermarchaeota in Hydrothermal Sediment.</title>
        <authorList>
            <person name="Zhou Z."/>
            <person name="Liu Y."/>
            <person name="Xu W."/>
            <person name="Pan J."/>
            <person name="Luo Z.H."/>
            <person name="Li M."/>
        </authorList>
    </citation>
    <scope>NUCLEOTIDE SEQUENCE [LARGE SCALE GENOMIC DNA]</scope>
    <source>
        <strain evidence="13">HyVt-527</strain>
    </source>
</reference>
<feature type="coiled-coil region" evidence="11">
    <location>
        <begin position="78"/>
        <end position="116"/>
    </location>
</feature>
<accession>A0A7V5PM54</accession>
<dbReference type="InterPro" id="IPR027417">
    <property type="entry name" value="P-loop_NTPase"/>
</dbReference>
<protein>
    <submittedName>
        <fullName evidence="13">ATP-dependent DNA helicase</fullName>
    </submittedName>
</protein>
<evidence type="ECO:0000259" key="12">
    <source>
        <dbReference type="PROSITE" id="PS51193"/>
    </source>
</evidence>
<dbReference type="GO" id="GO:0046872">
    <property type="term" value="F:metal ion binding"/>
    <property type="evidence" value="ECO:0007669"/>
    <property type="project" value="UniProtKB-KW"/>
</dbReference>
<dbReference type="InterPro" id="IPR045028">
    <property type="entry name" value="DinG/Rad3-like"/>
</dbReference>
<dbReference type="InterPro" id="IPR014013">
    <property type="entry name" value="Helic_SF1/SF2_ATP-bd_DinG/Rad3"/>
</dbReference>
<dbReference type="GO" id="GO:0043139">
    <property type="term" value="F:5'-3' DNA helicase activity"/>
    <property type="evidence" value="ECO:0007669"/>
    <property type="project" value="UniProtKB-EC"/>
</dbReference>
<gene>
    <name evidence="13" type="ORF">ENJ89_00475</name>
</gene>
<dbReference type="PANTHER" id="PTHR11472">
    <property type="entry name" value="DNA REPAIR DEAD HELICASE RAD3/XP-D SUBFAMILY MEMBER"/>
    <property type="match status" value="1"/>
</dbReference>
<dbReference type="Pfam" id="PF13307">
    <property type="entry name" value="Helicase_C_2"/>
    <property type="match status" value="1"/>
</dbReference>
<feature type="non-terminal residue" evidence="13">
    <location>
        <position position="1"/>
    </location>
</feature>
<dbReference type="PROSITE" id="PS51193">
    <property type="entry name" value="HELICASE_ATP_BIND_2"/>
    <property type="match status" value="1"/>
</dbReference>
<comment type="similarity">
    <text evidence="10">Belongs to the helicase family. DinG subfamily.</text>
</comment>
<keyword evidence="11" id="KW-0175">Coiled coil</keyword>
<dbReference type="InterPro" id="IPR010614">
    <property type="entry name" value="RAD3-like_helicase_DEAD"/>
</dbReference>
<evidence type="ECO:0000256" key="1">
    <source>
        <dbReference type="ARBA" id="ARBA00022723"/>
    </source>
</evidence>
<evidence type="ECO:0000256" key="4">
    <source>
        <dbReference type="ARBA" id="ARBA00022806"/>
    </source>
</evidence>
<proteinExistence type="inferred from homology"/>
<dbReference type="Proteomes" id="UP000886124">
    <property type="component" value="Unassembled WGS sequence"/>
</dbReference>
<evidence type="ECO:0000256" key="11">
    <source>
        <dbReference type="SAM" id="Coils"/>
    </source>
</evidence>
<name>A0A7V5PM54_CALAY</name>
<dbReference type="GO" id="GO:0006281">
    <property type="term" value="P:DNA repair"/>
    <property type="evidence" value="ECO:0007669"/>
    <property type="project" value="UniProtKB-KW"/>
</dbReference>
<dbReference type="GO" id="GO:0005524">
    <property type="term" value="F:ATP binding"/>
    <property type="evidence" value="ECO:0007669"/>
    <property type="project" value="UniProtKB-KW"/>
</dbReference>
<dbReference type="SUPFAM" id="SSF52540">
    <property type="entry name" value="P-loop containing nucleoside triphosphate hydrolases"/>
    <property type="match status" value="1"/>
</dbReference>
<evidence type="ECO:0000256" key="7">
    <source>
        <dbReference type="ARBA" id="ARBA00023014"/>
    </source>
</evidence>
<evidence type="ECO:0000256" key="2">
    <source>
        <dbReference type="ARBA" id="ARBA00022741"/>
    </source>
</evidence>
<keyword evidence="9" id="KW-0413">Isomerase</keyword>
<evidence type="ECO:0000256" key="5">
    <source>
        <dbReference type="ARBA" id="ARBA00022840"/>
    </source>
</evidence>
<evidence type="ECO:0000313" key="13">
    <source>
        <dbReference type="EMBL" id="HHJ51641.1"/>
    </source>
</evidence>
<dbReference type="Gene3D" id="3.40.50.300">
    <property type="entry name" value="P-loop containing nucleotide triphosphate hydrolases"/>
    <property type="match status" value="2"/>
</dbReference>
<feature type="domain" description="Helicase ATP-binding" evidence="12">
    <location>
        <begin position="1"/>
        <end position="108"/>
    </location>
</feature>
<keyword evidence="1" id="KW-0479">Metal-binding</keyword>
<evidence type="ECO:0000256" key="8">
    <source>
        <dbReference type="ARBA" id="ARBA00023125"/>
    </source>
</evidence>
<dbReference type="PANTHER" id="PTHR11472:SF34">
    <property type="entry name" value="REGULATOR OF TELOMERE ELONGATION HELICASE 1"/>
    <property type="match status" value="1"/>
</dbReference>
<dbReference type="GO" id="GO:0003677">
    <property type="term" value="F:DNA binding"/>
    <property type="evidence" value="ECO:0007669"/>
    <property type="project" value="UniProtKB-KW"/>
</dbReference>
<dbReference type="AlphaFoldDB" id="A0A7V5PM54"/>
<keyword evidence="8" id="KW-0238">DNA-binding</keyword>
<dbReference type="EMBL" id="DROD01000029">
    <property type="protein sequence ID" value="HHJ51641.1"/>
    <property type="molecule type" value="Genomic_DNA"/>
</dbReference>
<dbReference type="InterPro" id="IPR006555">
    <property type="entry name" value="ATP-dep_Helicase_C"/>
</dbReference>
<dbReference type="Gene3D" id="1.10.30.20">
    <property type="entry name" value="Bacterial XPD DNA helicase, FeS cluster domain"/>
    <property type="match status" value="1"/>
</dbReference>
<evidence type="ECO:0000256" key="6">
    <source>
        <dbReference type="ARBA" id="ARBA00023004"/>
    </source>
</evidence>
<comment type="caution">
    <text evidence="13">The sequence shown here is derived from an EMBL/GenBank/DDBJ whole genome shotgun (WGS) entry which is preliminary data.</text>
</comment>
<evidence type="ECO:0000256" key="9">
    <source>
        <dbReference type="ARBA" id="ARBA00023235"/>
    </source>
</evidence>
<keyword evidence="6" id="KW-0408">Iron</keyword>
<dbReference type="GO" id="GO:0051539">
    <property type="term" value="F:4 iron, 4 sulfur cluster binding"/>
    <property type="evidence" value="ECO:0007669"/>
    <property type="project" value="UniProtKB-KW"/>
</dbReference>
<keyword evidence="5" id="KW-0067">ATP-binding</keyword>
<dbReference type="SMART" id="SM00491">
    <property type="entry name" value="HELICc2"/>
    <property type="match status" value="1"/>
</dbReference>
<dbReference type="InterPro" id="IPR042493">
    <property type="entry name" value="XPD_DNA_FeS"/>
</dbReference>
<keyword evidence="7" id="KW-0411">Iron-sulfur</keyword>
<evidence type="ECO:0000256" key="3">
    <source>
        <dbReference type="ARBA" id="ARBA00022801"/>
    </source>
</evidence>